<dbReference type="InterPro" id="IPR023393">
    <property type="entry name" value="START-like_dom_sf"/>
</dbReference>
<evidence type="ECO:0000313" key="2">
    <source>
        <dbReference type="EMBL" id="PTQ86756.1"/>
    </source>
</evidence>
<dbReference type="Gene3D" id="3.30.530.20">
    <property type="match status" value="1"/>
</dbReference>
<dbReference type="AlphaFoldDB" id="A0A2T5ISF0"/>
<feature type="signal peptide" evidence="1">
    <location>
        <begin position="1"/>
        <end position="29"/>
    </location>
</feature>
<proteinExistence type="predicted"/>
<keyword evidence="1" id="KW-0732">Signal</keyword>
<feature type="chain" id="PRO_5031192126" description="START domain-containing protein" evidence="1">
    <location>
        <begin position="30"/>
        <end position="171"/>
    </location>
</feature>
<keyword evidence="3" id="KW-1185">Reference proteome</keyword>
<dbReference type="SUPFAM" id="SSF55961">
    <property type="entry name" value="Bet v1-like"/>
    <property type="match status" value="1"/>
</dbReference>
<dbReference type="Proteomes" id="UP000244223">
    <property type="component" value="Unassembled WGS sequence"/>
</dbReference>
<evidence type="ECO:0000313" key="3">
    <source>
        <dbReference type="Proteomes" id="UP000244223"/>
    </source>
</evidence>
<evidence type="ECO:0008006" key="4">
    <source>
        <dbReference type="Google" id="ProtNLM"/>
    </source>
</evidence>
<evidence type="ECO:0000256" key="1">
    <source>
        <dbReference type="SAM" id="SignalP"/>
    </source>
</evidence>
<name>A0A2T5ISF0_9GAMM</name>
<sequence>MLNRQSPLFAKTSRWFAFVGLFASTAVIADEWLPVKKDEAIGHHIEVWEKKDINQPYRSYKLNTTIDAPIDRLVRIFLDVERYNHWFFQMKEAKLLKTISDTEFYSYLVYHQHAKQNARDVIIHTKIEPMTASKPYVVFRLKAISDYLPLRPTAYSYVDRRCNDKINTYSR</sequence>
<reference evidence="2 3" key="1">
    <citation type="submission" date="2018-04" db="EMBL/GenBank/DDBJ databases">
        <title>Genomic Encyclopedia of Archaeal and Bacterial Type Strains, Phase II (KMG-II): from individual species to whole genera.</title>
        <authorList>
            <person name="Goeker M."/>
        </authorList>
    </citation>
    <scope>NUCLEOTIDE SEQUENCE [LARGE SCALE GENOMIC DNA]</scope>
    <source>
        <strain evidence="2 3">DSM 5822</strain>
    </source>
</reference>
<protein>
    <recommendedName>
        <fullName evidence="4">START domain-containing protein</fullName>
    </recommendedName>
</protein>
<dbReference type="RefSeq" id="WP_107867013.1">
    <property type="nucleotide sequence ID" value="NZ_QAON01000030.1"/>
</dbReference>
<accession>A0A2T5ISF0</accession>
<gene>
    <name evidence="2" type="ORF">C8N29_1301</name>
</gene>
<comment type="caution">
    <text evidence="2">The sequence shown here is derived from an EMBL/GenBank/DDBJ whole genome shotgun (WGS) entry which is preliminary data.</text>
</comment>
<dbReference type="OrthoDB" id="1845996at2"/>
<dbReference type="EMBL" id="QAON01000030">
    <property type="protein sequence ID" value="PTQ86756.1"/>
    <property type="molecule type" value="Genomic_DNA"/>
</dbReference>
<organism evidence="2 3">
    <name type="scientific">Agitococcus lubricus</name>
    <dbReference type="NCBI Taxonomy" id="1077255"/>
    <lineage>
        <taxon>Bacteria</taxon>
        <taxon>Pseudomonadati</taxon>
        <taxon>Pseudomonadota</taxon>
        <taxon>Gammaproteobacteria</taxon>
        <taxon>Moraxellales</taxon>
        <taxon>Moraxellaceae</taxon>
        <taxon>Agitococcus</taxon>
    </lineage>
</organism>